<gene>
    <name evidence="3" type="ORF">GCM10010916_28260</name>
</gene>
<dbReference type="InterPro" id="IPR002901">
    <property type="entry name" value="MGlyc_endo_b_GlcNAc-like_dom"/>
</dbReference>
<evidence type="ECO:0000259" key="2">
    <source>
        <dbReference type="SMART" id="SM00047"/>
    </source>
</evidence>
<dbReference type="Pfam" id="PF01832">
    <property type="entry name" value="Glucosaminidase"/>
    <property type="match status" value="1"/>
</dbReference>
<name>A0A917FVQ0_9BACL</name>
<proteinExistence type="predicted"/>
<dbReference type="Proteomes" id="UP000644756">
    <property type="component" value="Unassembled WGS sequence"/>
</dbReference>
<dbReference type="PANTHER" id="PTHR33308">
    <property type="entry name" value="PEPTIDOGLYCAN HYDROLASE FLGJ"/>
    <property type="match status" value="1"/>
</dbReference>
<comment type="caution">
    <text evidence="3">The sequence shown here is derived from an EMBL/GenBank/DDBJ whole genome shotgun (WGS) entry which is preliminary data.</text>
</comment>
<dbReference type="SMART" id="SM00047">
    <property type="entry name" value="LYZ2"/>
    <property type="match status" value="1"/>
</dbReference>
<feature type="domain" description="Mannosyl-glycoprotein endo-beta-N-acetylglucosamidase-like" evidence="2">
    <location>
        <begin position="2"/>
        <end position="151"/>
    </location>
</feature>
<dbReference type="InterPro" id="IPR051056">
    <property type="entry name" value="Glycosyl_Hydrolase_73"/>
</dbReference>
<dbReference type="AlphaFoldDB" id="A0A917FVQ0"/>
<protein>
    <recommendedName>
        <fullName evidence="2">Mannosyl-glycoprotein endo-beta-N-acetylglucosamidase-like domain-containing protein</fullName>
    </recommendedName>
</protein>
<accession>A0A917FVQ0</accession>
<evidence type="ECO:0000313" key="3">
    <source>
        <dbReference type="EMBL" id="GGG09723.1"/>
    </source>
</evidence>
<evidence type="ECO:0000313" key="4">
    <source>
        <dbReference type="Proteomes" id="UP000644756"/>
    </source>
</evidence>
<dbReference type="EMBL" id="BMGR01000009">
    <property type="protein sequence ID" value="GGG09723.1"/>
    <property type="molecule type" value="Genomic_DNA"/>
</dbReference>
<dbReference type="RefSeq" id="WP_188531714.1">
    <property type="nucleotide sequence ID" value="NZ_BMGR01000009.1"/>
</dbReference>
<reference evidence="3" key="1">
    <citation type="journal article" date="2014" name="Int. J. Syst. Evol. Microbiol.">
        <title>Complete genome sequence of Corynebacterium casei LMG S-19264T (=DSM 44701T), isolated from a smear-ripened cheese.</title>
        <authorList>
            <consortium name="US DOE Joint Genome Institute (JGI-PGF)"/>
            <person name="Walter F."/>
            <person name="Albersmeier A."/>
            <person name="Kalinowski J."/>
            <person name="Ruckert C."/>
        </authorList>
    </citation>
    <scope>NUCLEOTIDE SEQUENCE</scope>
    <source>
        <strain evidence="3">CGMCC 1.12987</strain>
    </source>
</reference>
<sequence>MTREEFIARLAPLAVQVRSEGSPIFPSVRLAQNLLETGGVIPAWNNLGGYKVGSGVPNAYWQGQIVNKGTWEVYNGRREETTAAFRAYDTIYDFYKDQDLLFQRSRYQPVRDAGTPSEQADALQASGYATDPAYAGKLKNLIKAYDLTKYDQLPEEGNDVAKDMEQDARLEQLEQTVSRLLFQIDQIKAGRNIEAPAWAEEAAAYFAPYFDTGTGSYDFWRMLTIMYRYEMGRQTDIG</sequence>
<keyword evidence="1" id="KW-0378">Hydrolase</keyword>
<evidence type="ECO:0000256" key="1">
    <source>
        <dbReference type="ARBA" id="ARBA00022801"/>
    </source>
</evidence>
<dbReference type="PANTHER" id="PTHR33308:SF9">
    <property type="entry name" value="PEPTIDOGLYCAN HYDROLASE FLGJ"/>
    <property type="match status" value="1"/>
</dbReference>
<dbReference type="Gene3D" id="1.10.530.10">
    <property type="match status" value="1"/>
</dbReference>
<keyword evidence="4" id="KW-1185">Reference proteome</keyword>
<organism evidence="3 4">
    <name type="scientific">Paenibacillus abyssi</name>
    <dbReference type="NCBI Taxonomy" id="1340531"/>
    <lineage>
        <taxon>Bacteria</taxon>
        <taxon>Bacillati</taxon>
        <taxon>Bacillota</taxon>
        <taxon>Bacilli</taxon>
        <taxon>Bacillales</taxon>
        <taxon>Paenibacillaceae</taxon>
        <taxon>Paenibacillus</taxon>
    </lineage>
</organism>
<dbReference type="GO" id="GO:0004040">
    <property type="term" value="F:amidase activity"/>
    <property type="evidence" value="ECO:0007669"/>
    <property type="project" value="InterPro"/>
</dbReference>
<reference evidence="3" key="2">
    <citation type="submission" date="2020-09" db="EMBL/GenBank/DDBJ databases">
        <authorList>
            <person name="Sun Q."/>
            <person name="Zhou Y."/>
        </authorList>
    </citation>
    <scope>NUCLEOTIDE SEQUENCE</scope>
    <source>
        <strain evidence="3">CGMCC 1.12987</strain>
    </source>
</reference>